<dbReference type="EMBL" id="LKPO01000029">
    <property type="protein sequence ID" value="OLF86340.1"/>
    <property type="molecule type" value="Genomic_DNA"/>
</dbReference>
<sequence>MSKQAELERQLKKVSMEYRKFNAEQQEFAIKEIGRIRLEIIDMLSEYSVSDGTIKKQRLNKLLRELESIEKLVRDTGMDALSQVISETASFTNDGIKKSLSDVVGAAAISGVAFDKINKNVLRYMVNRLGADDLVLSDRVWNFAGDQRAELTKVIRSGIIRGDSVNTISANVRKVYDNDAWKIRRLVVTEGNTAHRVATAYSAQQSQVVKAVRVHRGKANRPDHRCTQLELEDRYGMGPGLYKPTDSEIYMMHINCTGYLTYEIDPKYL</sequence>
<dbReference type="AlphaFoldDB" id="A0A7Z1B1G8"/>
<evidence type="ECO:0000313" key="2">
    <source>
        <dbReference type="Proteomes" id="UP000185604"/>
    </source>
</evidence>
<proteinExistence type="predicted"/>
<name>A0A7Z1B1G8_9BACI</name>
<comment type="caution">
    <text evidence="1">The sequence shown here is derived from an EMBL/GenBank/DDBJ whole genome shotgun (WGS) entry which is preliminary data.</text>
</comment>
<dbReference type="Proteomes" id="UP000185604">
    <property type="component" value="Unassembled WGS sequence"/>
</dbReference>
<dbReference type="RefSeq" id="WP_075213334.1">
    <property type="nucleotide sequence ID" value="NZ_LKPO01000029.1"/>
</dbReference>
<protein>
    <submittedName>
        <fullName evidence="1">Phage protein</fullName>
    </submittedName>
</protein>
<accession>A0A7Z1B1G8</accession>
<evidence type="ECO:0000313" key="1">
    <source>
        <dbReference type="EMBL" id="OLF86340.1"/>
    </source>
</evidence>
<organism evidence="1 2">
    <name type="scientific">Bacillus paralicheniformis</name>
    <dbReference type="NCBI Taxonomy" id="1648923"/>
    <lineage>
        <taxon>Bacteria</taxon>
        <taxon>Bacillati</taxon>
        <taxon>Bacillota</taxon>
        <taxon>Bacilli</taxon>
        <taxon>Bacillales</taxon>
        <taxon>Bacillaceae</taxon>
        <taxon>Bacillus</taxon>
    </lineage>
</organism>
<reference evidence="1 2" key="1">
    <citation type="journal article" date="2016" name="Front. Microbiol.">
        <title>High-Level Heat Resistance of Spores of Bacillus amyloliquefaciens and Bacillus licheniformis Results from the Presence of a spoVA Operon in a Tn1546 Transposon.</title>
        <authorList>
            <person name="Berendsen E.M."/>
            <person name="Koning R.A."/>
            <person name="Boekhorst J."/>
            <person name="de Jong A."/>
            <person name="Kuipers O.P."/>
            <person name="Wells-Bennik M.H."/>
        </authorList>
    </citation>
    <scope>NUCLEOTIDE SEQUENCE [LARGE SCALE GENOMIC DNA]</scope>
    <source>
        <strain evidence="1 2">B4121</strain>
    </source>
</reference>
<gene>
    <name evidence="1" type="ORF">B4121_4531</name>
</gene>